<accession>A0A8T2VGN4</accession>
<name>A0A8T2VGN4_CERRI</name>
<keyword evidence="3" id="KW-1185">Reference proteome</keyword>
<protein>
    <submittedName>
        <fullName evidence="2">Uncharacterized protein</fullName>
    </submittedName>
</protein>
<reference evidence="2" key="1">
    <citation type="submission" date="2021-08" db="EMBL/GenBank/DDBJ databases">
        <title>WGS assembly of Ceratopteris richardii.</title>
        <authorList>
            <person name="Marchant D.B."/>
            <person name="Chen G."/>
            <person name="Jenkins J."/>
            <person name="Shu S."/>
            <person name="Leebens-Mack J."/>
            <person name="Grimwood J."/>
            <person name="Schmutz J."/>
            <person name="Soltis P."/>
            <person name="Soltis D."/>
            <person name="Chen Z.-H."/>
        </authorList>
    </citation>
    <scope>NUCLEOTIDE SEQUENCE</scope>
    <source>
        <strain evidence="2">Whitten #5841</strain>
        <tissue evidence="2">Leaf</tissue>
    </source>
</reference>
<evidence type="ECO:0000313" key="3">
    <source>
        <dbReference type="Proteomes" id="UP000825935"/>
    </source>
</evidence>
<comment type="caution">
    <text evidence="2">The sequence shown here is derived from an EMBL/GenBank/DDBJ whole genome shotgun (WGS) entry which is preliminary data.</text>
</comment>
<evidence type="ECO:0000256" key="1">
    <source>
        <dbReference type="SAM" id="MobiDB-lite"/>
    </source>
</evidence>
<proteinExistence type="predicted"/>
<dbReference type="Proteomes" id="UP000825935">
    <property type="component" value="Chromosome 2"/>
</dbReference>
<dbReference type="EMBL" id="CM035407">
    <property type="protein sequence ID" value="KAH7444755.1"/>
    <property type="molecule type" value="Genomic_DNA"/>
</dbReference>
<feature type="region of interest" description="Disordered" evidence="1">
    <location>
        <begin position="92"/>
        <end position="125"/>
    </location>
</feature>
<dbReference type="AlphaFoldDB" id="A0A8T2VGN4"/>
<feature type="compositionally biased region" description="Low complexity" evidence="1">
    <location>
        <begin position="92"/>
        <end position="122"/>
    </location>
</feature>
<dbReference type="OrthoDB" id="10405723at2759"/>
<evidence type="ECO:0000313" key="2">
    <source>
        <dbReference type="EMBL" id="KAH7444755.1"/>
    </source>
</evidence>
<gene>
    <name evidence="2" type="ORF">KP509_02G090100</name>
</gene>
<organism evidence="2 3">
    <name type="scientific">Ceratopteris richardii</name>
    <name type="common">Triangle waterfern</name>
    <dbReference type="NCBI Taxonomy" id="49495"/>
    <lineage>
        <taxon>Eukaryota</taxon>
        <taxon>Viridiplantae</taxon>
        <taxon>Streptophyta</taxon>
        <taxon>Embryophyta</taxon>
        <taxon>Tracheophyta</taxon>
        <taxon>Polypodiopsida</taxon>
        <taxon>Polypodiidae</taxon>
        <taxon>Polypodiales</taxon>
        <taxon>Pteridineae</taxon>
        <taxon>Pteridaceae</taxon>
        <taxon>Parkerioideae</taxon>
        <taxon>Ceratopteris</taxon>
    </lineage>
</organism>
<sequence length="153" mass="16759">MEQPEVDAGIDLFICIPIHGSDPPFLSATQQTDKGEEGFASVKQAHAEISMTRAFDHHAYFLNARNGRLIDRSARCSDEVSSDVKHSRVVSLPSSPLSLLSSSSSSSSSSSPSPSSPSSSSSISDLFRIEEHEPVEFVDERIKPRFRFLADLY</sequence>